<dbReference type="PROSITE" id="PS50968">
    <property type="entry name" value="BIOTINYL_LIPOYL"/>
    <property type="match status" value="1"/>
</dbReference>
<name>A0A7W9SWC5_ARMRO</name>
<keyword evidence="10" id="KW-1185">Reference proteome</keyword>
<evidence type="ECO:0000313" key="9">
    <source>
        <dbReference type="EMBL" id="MBB6053575.1"/>
    </source>
</evidence>
<dbReference type="Proteomes" id="UP000520814">
    <property type="component" value="Unassembled WGS sequence"/>
</dbReference>
<dbReference type="GO" id="GO:0005737">
    <property type="term" value="C:cytoplasm"/>
    <property type="evidence" value="ECO:0007669"/>
    <property type="project" value="TreeGrafter"/>
</dbReference>
<dbReference type="CDD" id="cd06849">
    <property type="entry name" value="lipoyl_domain"/>
    <property type="match status" value="1"/>
</dbReference>
<dbReference type="InterPro" id="IPR001078">
    <property type="entry name" value="2-oxoacid_DH_actylTfrase"/>
</dbReference>
<dbReference type="RefSeq" id="WP_184203665.1">
    <property type="nucleotide sequence ID" value="NZ_JACHGW010000007.1"/>
</dbReference>
<dbReference type="InterPro" id="IPR023213">
    <property type="entry name" value="CAT-like_dom_sf"/>
</dbReference>
<keyword evidence="9" id="KW-0670">Pyruvate</keyword>
<dbReference type="Gene3D" id="2.40.50.100">
    <property type="match status" value="1"/>
</dbReference>
<dbReference type="SUPFAM" id="SSF51230">
    <property type="entry name" value="Single hybrid motif"/>
    <property type="match status" value="1"/>
</dbReference>
<evidence type="ECO:0000256" key="3">
    <source>
        <dbReference type="ARBA" id="ARBA00022679"/>
    </source>
</evidence>
<dbReference type="Pfam" id="PF00364">
    <property type="entry name" value="Biotin_lipoyl"/>
    <property type="match status" value="1"/>
</dbReference>
<dbReference type="PANTHER" id="PTHR43178">
    <property type="entry name" value="DIHYDROLIPOAMIDE ACETYLTRANSFERASE COMPONENT OF PYRUVATE DEHYDROGENASE COMPLEX"/>
    <property type="match status" value="1"/>
</dbReference>
<comment type="similarity">
    <text evidence="2 6">Belongs to the 2-oxoacid dehydrogenase family.</text>
</comment>
<dbReference type="EC" id="2.3.1.-" evidence="6"/>
<gene>
    <name evidence="9" type="ORF">HNQ39_005410</name>
</gene>
<protein>
    <recommendedName>
        <fullName evidence="6">Dihydrolipoamide acetyltransferase component of pyruvate dehydrogenase complex</fullName>
        <ecNumber evidence="6">2.3.1.-</ecNumber>
    </recommendedName>
</protein>
<dbReference type="EMBL" id="JACHGW010000007">
    <property type="protein sequence ID" value="MBB6053575.1"/>
    <property type="molecule type" value="Genomic_DNA"/>
</dbReference>
<feature type="domain" description="Lipoyl-binding" evidence="8">
    <location>
        <begin position="3"/>
        <end position="78"/>
    </location>
</feature>
<evidence type="ECO:0000256" key="5">
    <source>
        <dbReference type="ARBA" id="ARBA00023315"/>
    </source>
</evidence>
<dbReference type="InterPro" id="IPR003016">
    <property type="entry name" value="2-oxoA_DH_lipoyl-BS"/>
</dbReference>
<evidence type="ECO:0000256" key="2">
    <source>
        <dbReference type="ARBA" id="ARBA00007317"/>
    </source>
</evidence>
<accession>A0A7W9SWC5</accession>
<reference evidence="9 10" key="1">
    <citation type="submission" date="2020-08" db="EMBL/GenBank/DDBJ databases">
        <title>Genomic Encyclopedia of Type Strains, Phase IV (KMG-IV): sequencing the most valuable type-strain genomes for metagenomic binning, comparative biology and taxonomic classification.</title>
        <authorList>
            <person name="Goeker M."/>
        </authorList>
    </citation>
    <scope>NUCLEOTIDE SEQUENCE [LARGE SCALE GENOMIC DNA]</scope>
    <source>
        <strain evidence="9 10">DSM 23562</strain>
    </source>
</reference>
<organism evidence="9 10">
    <name type="scientific">Armatimonas rosea</name>
    <dbReference type="NCBI Taxonomy" id="685828"/>
    <lineage>
        <taxon>Bacteria</taxon>
        <taxon>Bacillati</taxon>
        <taxon>Armatimonadota</taxon>
        <taxon>Armatimonadia</taxon>
        <taxon>Armatimonadales</taxon>
        <taxon>Armatimonadaceae</taxon>
        <taxon>Armatimonas</taxon>
    </lineage>
</organism>
<keyword evidence="3 6" id="KW-0808">Transferase</keyword>
<comment type="cofactor">
    <cofactor evidence="1 6">
        <name>(R)-lipoate</name>
        <dbReference type="ChEBI" id="CHEBI:83088"/>
    </cofactor>
</comment>
<evidence type="ECO:0000256" key="6">
    <source>
        <dbReference type="RuleBase" id="RU003423"/>
    </source>
</evidence>
<dbReference type="GO" id="GO:0031405">
    <property type="term" value="F:lipoic acid binding"/>
    <property type="evidence" value="ECO:0007669"/>
    <property type="project" value="TreeGrafter"/>
</dbReference>
<evidence type="ECO:0000313" key="10">
    <source>
        <dbReference type="Proteomes" id="UP000520814"/>
    </source>
</evidence>
<feature type="region of interest" description="Disordered" evidence="7">
    <location>
        <begin position="84"/>
        <end position="108"/>
    </location>
</feature>
<evidence type="ECO:0000256" key="1">
    <source>
        <dbReference type="ARBA" id="ARBA00001938"/>
    </source>
</evidence>
<dbReference type="SUPFAM" id="SSF52777">
    <property type="entry name" value="CoA-dependent acyltransferases"/>
    <property type="match status" value="1"/>
</dbReference>
<dbReference type="Gene3D" id="3.30.559.10">
    <property type="entry name" value="Chloramphenicol acetyltransferase-like domain"/>
    <property type="match status" value="1"/>
</dbReference>
<dbReference type="AlphaFoldDB" id="A0A7W9SWC5"/>
<evidence type="ECO:0000259" key="8">
    <source>
        <dbReference type="PROSITE" id="PS50968"/>
    </source>
</evidence>
<evidence type="ECO:0000256" key="7">
    <source>
        <dbReference type="SAM" id="MobiDB-lite"/>
    </source>
</evidence>
<dbReference type="PANTHER" id="PTHR43178:SF5">
    <property type="entry name" value="LIPOAMIDE ACYLTRANSFERASE COMPONENT OF BRANCHED-CHAIN ALPHA-KETO ACID DEHYDROGENASE COMPLEX, MITOCHONDRIAL"/>
    <property type="match status" value="1"/>
</dbReference>
<proteinExistence type="inferred from homology"/>
<dbReference type="InterPro" id="IPR050743">
    <property type="entry name" value="2-oxoacid_DH_E2_comp"/>
</dbReference>
<sequence length="367" mass="39684">MSVIDVLVPQMGEGLQEVLLVEFFKKPGERITRDEPFYSMETDKATMDVECPHEGVLVEWLAAEGDTLAIGAPVCRMEVSVAAPEPTAAPSQPSLAPAEVPEERGGWVPPRTRAYAKEKGIDESVLATIPAASGKLMPADIDAYLKAATPTETAYTERPVSPQDKTFIYRLKRSAEQVIPATAKRQLDWGPVRAYADKKKAELSENPPSAFNCVAYAIAKATAEHPKFRSTLLREEVIREHAHVNLGIAVARPSGELVVAVVSAADSLSFEDFVAASKGNIALARDGRDQATEATQLLLTYMGPYEIIDAVPVLVAPAAAVLFIGSPFEQGGKQVVNIVLTFDHRLVHGVEAAEFLRTIARNVESLE</sequence>
<comment type="caution">
    <text evidence="9">The sequence shown here is derived from an EMBL/GenBank/DDBJ whole genome shotgun (WGS) entry which is preliminary data.</text>
</comment>
<dbReference type="GO" id="GO:0016407">
    <property type="term" value="F:acetyltransferase activity"/>
    <property type="evidence" value="ECO:0007669"/>
    <property type="project" value="TreeGrafter"/>
</dbReference>
<dbReference type="InterPro" id="IPR000089">
    <property type="entry name" value="Biotin_lipoyl"/>
</dbReference>
<dbReference type="Pfam" id="PF00198">
    <property type="entry name" value="2-oxoacid_dh"/>
    <property type="match status" value="1"/>
</dbReference>
<dbReference type="PROSITE" id="PS00189">
    <property type="entry name" value="LIPOYL"/>
    <property type="match status" value="1"/>
</dbReference>
<keyword evidence="5 6" id="KW-0012">Acyltransferase</keyword>
<dbReference type="InterPro" id="IPR011053">
    <property type="entry name" value="Single_hybrid_motif"/>
</dbReference>
<evidence type="ECO:0000256" key="4">
    <source>
        <dbReference type="ARBA" id="ARBA00022823"/>
    </source>
</evidence>
<keyword evidence="4 6" id="KW-0450">Lipoyl</keyword>